<dbReference type="PANTHER" id="PTHR12040:SF0">
    <property type="entry name" value="HISTONE CHAPERONE ASF1"/>
    <property type="match status" value="1"/>
</dbReference>
<dbReference type="Gene3D" id="2.60.40.1490">
    <property type="entry name" value="Histone chaperone ASF1-like"/>
    <property type="match status" value="1"/>
</dbReference>
<feature type="region of interest" description="Disordered" evidence="7">
    <location>
        <begin position="1"/>
        <end position="58"/>
    </location>
</feature>
<reference evidence="10" key="1">
    <citation type="journal article" date="2018" name="Algal Res.">
        <title>Characterization of plant carbon substrate utilization by Auxenochlorella protothecoides.</title>
        <authorList>
            <person name="Vogler B.W."/>
            <person name="Starkenburg S.R."/>
            <person name="Sudasinghe N."/>
            <person name="Schambach J.Y."/>
            <person name="Rollin J.A."/>
            <person name="Pattathil S."/>
            <person name="Barry A.N."/>
        </authorList>
    </citation>
    <scope>NUCLEOTIDE SEQUENCE [LARGE SCALE GENOMIC DNA]</scope>
    <source>
        <strain evidence="10">UTEX 25</strain>
    </source>
</reference>
<comment type="similarity">
    <text evidence="2">Belongs to the ASF1 family.</text>
</comment>
<evidence type="ECO:0000313" key="10">
    <source>
        <dbReference type="Proteomes" id="UP000279271"/>
    </source>
</evidence>
<dbReference type="CDD" id="cd08048">
    <property type="entry name" value="HFD_TAF11"/>
    <property type="match status" value="1"/>
</dbReference>
<dbReference type="Pfam" id="PF04729">
    <property type="entry name" value="ASF1_hist_chap"/>
    <property type="match status" value="1"/>
</dbReference>
<dbReference type="Gene3D" id="1.10.20.10">
    <property type="entry name" value="Histone, subunit A"/>
    <property type="match status" value="1"/>
</dbReference>
<feature type="non-terminal residue" evidence="9">
    <location>
        <position position="1"/>
    </location>
</feature>
<comment type="caution">
    <text evidence="9">The sequence shown here is derived from an EMBL/GenBank/DDBJ whole genome shotgun (WGS) entry which is preliminary data.</text>
</comment>
<dbReference type="SUPFAM" id="SSF47113">
    <property type="entry name" value="Histone-fold"/>
    <property type="match status" value="1"/>
</dbReference>
<dbReference type="AlphaFoldDB" id="A0A3M7L5A2"/>
<keyword evidence="4" id="KW-0804">Transcription</keyword>
<keyword evidence="5" id="KW-0143">Chaperone</keyword>
<protein>
    <recommendedName>
        <fullName evidence="8">TAFII28-like protein domain-containing protein</fullName>
    </recommendedName>
</protein>
<dbReference type="Gene3D" id="3.30.70.940">
    <property type="entry name" value="NusG, N-terminal domain"/>
    <property type="match status" value="1"/>
</dbReference>
<dbReference type="GO" id="GO:0000785">
    <property type="term" value="C:chromatin"/>
    <property type="evidence" value="ECO:0007669"/>
    <property type="project" value="TreeGrafter"/>
</dbReference>
<gene>
    <name evidence="9" type="ORF">APUTEX25_002841</name>
</gene>
<dbReference type="PANTHER" id="PTHR12040">
    <property type="entry name" value="ANTI-SILENCING PROTEIN 1"/>
    <property type="match status" value="1"/>
</dbReference>
<dbReference type="InterPro" id="IPR036735">
    <property type="entry name" value="NGN_dom_sf"/>
</dbReference>
<dbReference type="GO" id="GO:0010091">
    <property type="term" value="P:trichome branching"/>
    <property type="evidence" value="ECO:0007669"/>
    <property type="project" value="UniProtKB-ARBA"/>
</dbReference>
<dbReference type="InterPro" id="IPR006809">
    <property type="entry name" value="TAFII28_dom"/>
</dbReference>
<evidence type="ECO:0000256" key="4">
    <source>
        <dbReference type="ARBA" id="ARBA00023163"/>
    </source>
</evidence>
<dbReference type="EMBL" id="QOKY01000135">
    <property type="protein sequence ID" value="RMZ56752.1"/>
    <property type="molecule type" value="Genomic_DNA"/>
</dbReference>
<evidence type="ECO:0000256" key="3">
    <source>
        <dbReference type="ARBA" id="ARBA00023015"/>
    </source>
</evidence>
<dbReference type="GO" id="GO:0006354">
    <property type="term" value="P:DNA-templated transcription elongation"/>
    <property type="evidence" value="ECO:0007669"/>
    <property type="project" value="InterPro"/>
</dbReference>
<evidence type="ECO:0000256" key="1">
    <source>
        <dbReference type="ARBA" id="ARBA00004123"/>
    </source>
</evidence>
<dbReference type="Proteomes" id="UP000279271">
    <property type="component" value="Unassembled WGS sequence"/>
</dbReference>
<organism evidence="9 10">
    <name type="scientific">Auxenochlorella protothecoides</name>
    <name type="common">Green microalga</name>
    <name type="synonym">Chlorella protothecoides</name>
    <dbReference type="NCBI Taxonomy" id="3075"/>
    <lineage>
        <taxon>Eukaryota</taxon>
        <taxon>Viridiplantae</taxon>
        <taxon>Chlorophyta</taxon>
        <taxon>core chlorophytes</taxon>
        <taxon>Trebouxiophyceae</taxon>
        <taxon>Chlorellales</taxon>
        <taxon>Chlorellaceae</taxon>
        <taxon>Auxenochlorella</taxon>
    </lineage>
</organism>
<sequence length="650" mass="72128">ATAPEEDWEQPPAEPSNPLSLENGTVASPASLADAKERRSLRPSAGSIPQETQDSAEDRRSMLFRHDRERNKWWPQLAYHGRGLGQAWWMLHVRPNKVKQLCDYLGMRLRALPPTPGMAVDEDGLRLVEFWVPRKTVRAWNPRTGKRGTRTLAWAEGLQILVRLDLDEEAVTAITRTTKITGFVHNERVDGFEFPKPAPAEEMEAIAQWEREREPLDEAAVRDMLGMPEAPPVPEERQRPAVAAAPPRNELLESRHAGAVEEPETSEWFAGCERHGQGATSMTQPGTQAAQIAEDSAPEVPLSDGDDVEAALEAALEADFEGVGEEEAPGVAPAPPPGVVAGLGGAEVAIGAIDLSQMTKQQRAELNTHVVSMLDGVELDRYEAFRRSSLKKPMQRVMHIVTGVNPKPQDKSLIALASVAKSFVGQLVETARMLAAGKGEEGPLQPMHIHAAYQQLIAQGKVEGLPKKQRRFLTAEDVMTAISVTSVHVLDNPTKITNPLQFEIQYECLYDLQDDLEWRLTYVGSAESEKYDQVLDAVFVGPVAPGQYRFVFQADPPDFSRIPPSDIVGVTVILLTCSYKTQEFIRVGYYVNTEYEEETLREEPPETPQLDRLMRSILADKPRVTKFPIEWDAVKESTAAMDMDMDAPME</sequence>
<dbReference type="InterPro" id="IPR036747">
    <property type="entry name" value="ASF1-like_sf"/>
</dbReference>
<dbReference type="GO" id="GO:0042393">
    <property type="term" value="F:histone binding"/>
    <property type="evidence" value="ECO:0007669"/>
    <property type="project" value="TreeGrafter"/>
</dbReference>
<dbReference type="GO" id="GO:0006335">
    <property type="term" value="P:DNA replication-dependent chromatin assembly"/>
    <property type="evidence" value="ECO:0007669"/>
    <property type="project" value="TreeGrafter"/>
</dbReference>
<dbReference type="GO" id="GO:0006367">
    <property type="term" value="P:transcription initiation at RNA polymerase II promoter"/>
    <property type="evidence" value="ECO:0007669"/>
    <property type="project" value="InterPro"/>
</dbReference>
<evidence type="ECO:0000256" key="7">
    <source>
        <dbReference type="SAM" id="MobiDB-lite"/>
    </source>
</evidence>
<dbReference type="SUPFAM" id="SSF101546">
    <property type="entry name" value="ASF1-like"/>
    <property type="match status" value="1"/>
</dbReference>
<dbReference type="Pfam" id="PF04719">
    <property type="entry name" value="TAFII28"/>
    <property type="match status" value="1"/>
</dbReference>
<proteinExistence type="inferred from homology"/>
<keyword evidence="3" id="KW-0805">Transcription regulation</keyword>
<dbReference type="InterPro" id="IPR009072">
    <property type="entry name" value="Histone-fold"/>
</dbReference>
<evidence type="ECO:0000256" key="5">
    <source>
        <dbReference type="ARBA" id="ARBA00023186"/>
    </source>
</evidence>
<dbReference type="GO" id="GO:0031567">
    <property type="term" value="P:mitotic cell size control checkpoint signaling"/>
    <property type="evidence" value="ECO:0007669"/>
    <property type="project" value="UniProtKB-ARBA"/>
</dbReference>
<evidence type="ECO:0000256" key="2">
    <source>
        <dbReference type="ARBA" id="ARBA00006051"/>
    </source>
</evidence>
<dbReference type="InterPro" id="IPR006818">
    <property type="entry name" value="ASF1-like"/>
</dbReference>
<evidence type="ECO:0000256" key="6">
    <source>
        <dbReference type="ARBA" id="ARBA00023242"/>
    </source>
</evidence>
<keyword evidence="6" id="KW-0539">Nucleus</keyword>
<feature type="compositionally biased region" description="Polar residues" evidence="7">
    <location>
        <begin position="17"/>
        <end position="28"/>
    </location>
</feature>
<dbReference type="GO" id="GO:0046982">
    <property type="term" value="F:protein heterodimerization activity"/>
    <property type="evidence" value="ECO:0007669"/>
    <property type="project" value="InterPro"/>
</dbReference>
<dbReference type="GO" id="GO:0005634">
    <property type="term" value="C:nucleus"/>
    <property type="evidence" value="ECO:0007669"/>
    <property type="project" value="UniProtKB-SubCell"/>
</dbReference>
<accession>A0A3M7L5A2</accession>
<feature type="domain" description="TAFII28-like protein" evidence="8">
    <location>
        <begin position="370"/>
        <end position="455"/>
    </location>
</feature>
<evidence type="ECO:0000259" key="8">
    <source>
        <dbReference type="Pfam" id="PF04719"/>
    </source>
</evidence>
<evidence type="ECO:0000313" key="9">
    <source>
        <dbReference type="EMBL" id="RMZ56752.1"/>
    </source>
</evidence>
<dbReference type="FunFam" id="2.60.40.1490:FF:000001">
    <property type="entry name" value="Histone chaperone ASF1"/>
    <property type="match status" value="1"/>
</dbReference>
<name>A0A3M7L5A2_AUXPR</name>
<comment type="subcellular location">
    <subcellularLocation>
        <location evidence="1">Nucleus</location>
    </subcellularLocation>
</comment>